<dbReference type="PANTHER" id="PTHR11904:SF9">
    <property type="entry name" value="PURINE NUCLEOSIDE PHOSPHORYLASE-RELATED"/>
    <property type="match status" value="1"/>
</dbReference>
<evidence type="ECO:0000256" key="4">
    <source>
        <dbReference type="ARBA" id="ARBA00022679"/>
    </source>
</evidence>
<comment type="caution">
    <text evidence="8">The sequence shown here is derived from an EMBL/GenBank/DDBJ whole genome shotgun (WGS) entry which is preliminary data.</text>
</comment>
<evidence type="ECO:0000256" key="3">
    <source>
        <dbReference type="ARBA" id="ARBA00022676"/>
    </source>
</evidence>
<dbReference type="EMBL" id="DRLI01000297">
    <property type="protein sequence ID" value="HHM02897.1"/>
    <property type="molecule type" value="Genomic_DNA"/>
</dbReference>
<feature type="domain" description="Nucleoside phosphorylase" evidence="7">
    <location>
        <begin position="22"/>
        <end position="261"/>
    </location>
</feature>
<gene>
    <name evidence="8" type="ORF">ENJ15_07760</name>
</gene>
<dbReference type="Pfam" id="PF01048">
    <property type="entry name" value="PNP_UDP_1"/>
    <property type="match status" value="1"/>
</dbReference>
<dbReference type="NCBIfam" id="TIGR01697">
    <property type="entry name" value="PNPH-PUNA-XAPA"/>
    <property type="match status" value="1"/>
</dbReference>
<dbReference type="CDD" id="cd09009">
    <property type="entry name" value="PNP-EcPNPII_like"/>
    <property type="match status" value="1"/>
</dbReference>
<evidence type="ECO:0000256" key="2">
    <source>
        <dbReference type="ARBA" id="ARBA00006751"/>
    </source>
</evidence>
<evidence type="ECO:0000256" key="5">
    <source>
        <dbReference type="PIRNR" id="PIRNR000477"/>
    </source>
</evidence>
<accession>A0A7V5RR24</accession>
<feature type="binding site" evidence="6">
    <location>
        <position position="227"/>
    </location>
    <ligand>
        <name>a purine D-ribonucleoside</name>
        <dbReference type="ChEBI" id="CHEBI:142355"/>
    </ligand>
</feature>
<feature type="binding site" evidence="6">
    <location>
        <position position="204"/>
    </location>
    <ligand>
        <name>phosphate</name>
        <dbReference type="ChEBI" id="CHEBI:43474"/>
    </ligand>
</feature>
<keyword evidence="3 5" id="KW-0328">Glycosyltransferase</keyword>
<feature type="binding site" evidence="6">
    <location>
        <position position="28"/>
    </location>
    <ligand>
        <name>phosphate</name>
        <dbReference type="ChEBI" id="CHEBI:43474"/>
    </ligand>
</feature>
<evidence type="ECO:0000313" key="8">
    <source>
        <dbReference type="EMBL" id="HHM02897.1"/>
    </source>
</evidence>
<dbReference type="PIRSF" id="PIRSF000477">
    <property type="entry name" value="PurNPase"/>
    <property type="match status" value="1"/>
</dbReference>
<comment type="similarity">
    <text evidence="2 5">Belongs to the PNP/MTAP phosphorylase family.</text>
</comment>
<sequence length="269" mass="29222">MQPELKKAIDYIKERIDIQARAALILGSGLGDFADTFDDSVRIATSDIPGYPRSTVEGHKGFLVFGRHKGVPLMAVQGRTHFYEGYEISRVSFVVEIIAGLGIPHLLVTNAAGSVNPRFKPGDLMLIDDHVNFLFDNPLRGSARFTDMSNPYSSELTSDIEQLALNRGIPLRRGVLWVSSGPAYESAAEVAMIRKMGGDAASMSTVPEVIMANTLGLKTVGISCLTNYATGISTEKLTHEEVTITAKKVKESFISLVSNIVTEIFTAQI</sequence>
<feature type="binding site" evidence="6">
    <location>
        <position position="59"/>
    </location>
    <ligand>
        <name>phosphate</name>
        <dbReference type="ChEBI" id="CHEBI:43474"/>
    </ligand>
</feature>
<dbReference type="NCBIfam" id="NF006054">
    <property type="entry name" value="PRK08202.1"/>
    <property type="match status" value="1"/>
</dbReference>
<comment type="function">
    <text evidence="5">The purine nucleoside phosphorylases catalyze the phosphorolytic breakdown of the N-glycosidic bond in the beta-(deoxy)ribonucleoside molecules, with the formation of the corresponding free purine bases and pentose-1-phosphate.</text>
</comment>
<dbReference type="InterPro" id="IPR011268">
    <property type="entry name" value="Purine_phosphorylase"/>
</dbReference>
<organism evidence="8">
    <name type="scientific">Caldithrix abyssi</name>
    <dbReference type="NCBI Taxonomy" id="187145"/>
    <lineage>
        <taxon>Bacteria</taxon>
        <taxon>Pseudomonadati</taxon>
        <taxon>Calditrichota</taxon>
        <taxon>Calditrichia</taxon>
        <taxon>Calditrichales</taxon>
        <taxon>Calditrichaceae</taxon>
        <taxon>Caldithrix</taxon>
    </lineage>
</organism>
<feature type="binding site" evidence="6">
    <location>
        <position position="185"/>
    </location>
    <ligand>
        <name>a purine D-ribonucleoside</name>
        <dbReference type="ChEBI" id="CHEBI:142355"/>
    </ligand>
</feature>
<dbReference type="InterPro" id="IPR035994">
    <property type="entry name" value="Nucleoside_phosphorylase_sf"/>
</dbReference>
<dbReference type="GO" id="GO:0004731">
    <property type="term" value="F:purine-nucleoside phosphorylase activity"/>
    <property type="evidence" value="ECO:0007669"/>
    <property type="project" value="UniProtKB-EC"/>
</dbReference>
<keyword evidence="4 5" id="KW-0808">Transferase</keyword>
<dbReference type="InterPro" id="IPR000845">
    <property type="entry name" value="Nucleoside_phosphorylase_d"/>
</dbReference>
<name>A0A7V5RR24_CALAY</name>
<dbReference type="Gene3D" id="3.40.50.1580">
    <property type="entry name" value="Nucleoside phosphorylase domain"/>
    <property type="match status" value="1"/>
</dbReference>
<proteinExistence type="inferred from homology"/>
<dbReference type="PANTHER" id="PTHR11904">
    <property type="entry name" value="METHYLTHIOADENOSINE/PURINE NUCLEOSIDE PHOSPHORYLASE"/>
    <property type="match status" value="1"/>
</dbReference>
<dbReference type="GO" id="GO:0005737">
    <property type="term" value="C:cytoplasm"/>
    <property type="evidence" value="ECO:0007669"/>
    <property type="project" value="TreeGrafter"/>
</dbReference>
<dbReference type="EC" id="2.4.2.1" evidence="5"/>
<dbReference type="Proteomes" id="UP000885771">
    <property type="component" value="Unassembled WGS sequence"/>
</dbReference>
<evidence type="ECO:0000259" key="7">
    <source>
        <dbReference type="Pfam" id="PF01048"/>
    </source>
</evidence>
<evidence type="ECO:0000256" key="1">
    <source>
        <dbReference type="ARBA" id="ARBA00005058"/>
    </source>
</evidence>
<dbReference type="AlphaFoldDB" id="A0A7V5RR24"/>
<dbReference type="UniPathway" id="UPA00606"/>
<protein>
    <recommendedName>
        <fullName evidence="5">Purine nucleoside phosphorylase</fullName>
        <ecNumber evidence="5">2.4.2.1</ecNumber>
    </recommendedName>
    <alternativeName>
        <fullName evidence="5">Inosine-guanosine phosphorylase</fullName>
    </alternativeName>
</protein>
<dbReference type="SUPFAM" id="SSF53167">
    <property type="entry name" value="Purine and uridine phosphorylases"/>
    <property type="match status" value="1"/>
</dbReference>
<evidence type="ECO:0000256" key="6">
    <source>
        <dbReference type="PIRSR" id="PIRSR000477-2"/>
    </source>
</evidence>
<reference evidence="8" key="1">
    <citation type="journal article" date="2020" name="mSystems">
        <title>Genome- and Community-Level Interaction Insights into Carbon Utilization and Element Cycling Functions of Hydrothermarchaeota in Hydrothermal Sediment.</title>
        <authorList>
            <person name="Zhou Z."/>
            <person name="Liu Y."/>
            <person name="Xu W."/>
            <person name="Pan J."/>
            <person name="Luo Z.H."/>
            <person name="Li M."/>
        </authorList>
    </citation>
    <scope>NUCLEOTIDE SEQUENCE [LARGE SCALE GENOMIC DNA]</scope>
    <source>
        <strain evidence="8">HyVt-460</strain>
    </source>
</reference>
<comment type="pathway">
    <text evidence="1 5">Purine metabolism; purine nucleoside salvage.</text>
</comment>
<feature type="binding site" evidence="6">
    <location>
        <position position="111"/>
    </location>
    <ligand>
        <name>phosphate</name>
        <dbReference type="ChEBI" id="CHEBI:43474"/>
    </ligand>
</feature>
<feature type="binding site" evidence="6">
    <location>
        <begin position="79"/>
        <end position="81"/>
    </location>
    <ligand>
        <name>phosphate</name>
        <dbReference type="ChEBI" id="CHEBI:43474"/>
    </ligand>
</feature>
<dbReference type="GO" id="GO:0009116">
    <property type="term" value="P:nucleoside metabolic process"/>
    <property type="evidence" value="ECO:0007669"/>
    <property type="project" value="InterPro"/>
</dbReference>